<dbReference type="RefSeq" id="WP_242613731.1">
    <property type="nucleotide sequence ID" value="NZ_SGWQ01000013.1"/>
</dbReference>
<evidence type="ECO:0000259" key="3">
    <source>
        <dbReference type="Pfam" id="PF08501"/>
    </source>
</evidence>
<dbReference type="PANTHER" id="PTHR21089">
    <property type="entry name" value="SHIKIMATE DEHYDROGENASE"/>
    <property type="match status" value="1"/>
</dbReference>
<dbReference type="GO" id="GO:0019632">
    <property type="term" value="P:shikimate metabolic process"/>
    <property type="evidence" value="ECO:0007669"/>
    <property type="project" value="TreeGrafter"/>
</dbReference>
<dbReference type="InterPro" id="IPR036291">
    <property type="entry name" value="NAD(P)-bd_dom_sf"/>
</dbReference>
<dbReference type="InterPro" id="IPR022893">
    <property type="entry name" value="Shikimate_DH_fam"/>
</dbReference>
<evidence type="ECO:0000256" key="1">
    <source>
        <dbReference type="ARBA" id="ARBA00004871"/>
    </source>
</evidence>
<comment type="caution">
    <text evidence="4">The sequence shown here is derived from an EMBL/GenBank/DDBJ whole genome shotgun (WGS) entry which is preliminary data.</text>
</comment>
<organism evidence="4 5">
    <name type="scientific">Herbihabitans rhizosphaerae</name>
    <dbReference type="NCBI Taxonomy" id="1872711"/>
    <lineage>
        <taxon>Bacteria</taxon>
        <taxon>Bacillati</taxon>
        <taxon>Actinomycetota</taxon>
        <taxon>Actinomycetes</taxon>
        <taxon>Pseudonocardiales</taxon>
        <taxon>Pseudonocardiaceae</taxon>
        <taxon>Herbihabitans</taxon>
    </lineage>
</organism>
<dbReference type="CDD" id="cd01065">
    <property type="entry name" value="NAD_bind_Shikimate_DH"/>
    <property type="match status" value="1"/>
</dbReference>
<dbReference type="InterPro" id="IPR046346">
    <property type="entry name" value="Aminoacid_DH-like_N_sf"/>
</dbReference>
<name>A0A4Q7KH50_9PSEU</name>
<feature type="domain" description="Shikimate dehydrogenase substrate binding N-terminal" evidence="3">
    <location>
        <begin position="19"/>
        <end position="101"/>
    </location>
</feature>
<dbReference type="GO" id="GO:0009073">
    <property type="term" value="P:aromatic amino acid family biosynthetic process"/>
    <property type="evidence" value="ECO:0007669"/>
    <property type="project" value="UniProtKB-KW"/>
</dbReference>
<dbReference type="EMBL" id="SGWQ01000013">
    <property type="protein sequence ID" value="RZS32168.1"/>
    <property type="molecule type" value="Genomic_DNA"/>
</dbReference>
<accession>A0A4Q7KH50</accession>
<dbReference type="AlphaFoldDB" id="A0A4Q7KH50"/>
<dbReference type="InterPro" id="IPR013708">
    <property type="entry name" value="Shikimate_DH-bd_N"/>
</dbReference>
<dbReference type="Pfam" id="PF08501">
    <property type="entry name" value="Shikimate_dh_N"/>
    <property type="match status" value="1"/>
</dbReference>
<dbReference type="Gene3D" id="3.40.50.10860">
    <property type="entry name" value="Leucine Dehydrogenase, chain A, domain 1"/>
    <property type="match status" value="1"/>
</dbReference>
<dbReference type="GO" id="GO:0004764">
    <property type="term" value="F:shikimate 3-dehydrogenase (NADP+) activity"/>
    <property type="evidence" value="ECO:0007669"/>
    <property type="project" value="InterPro"/>
</dbReference>
<dbReference type="GO" id="GO:0005829">
    <property type="term" value="C:cytosol"/>
    <property type="evidence" value="ECO:0007669"/>
    <property type="project" value="TreeGrafter"/>
</dbReference>
<evidence type="ECO:0000313" key="5">
    <source>
        <dbReference type="Proteomes" id="UP000294257"/>
    </source>
</evidence>
<sequence>MTRGPANAAVGGATRLYGVLGDPITQVRAPAMVNELFAVESVDAVLVPIHVTAVDLVEVFGGLRRVGNLDGLLVTIPHKAGAVELADRASVAASVAGGANALRRESDGRWYADNFDGVGFVAGLRRGGHDPAGARVTLVGTGGAGSAIAPALLDAGVDVLRLCDRDTARADALAQRLDRLWPGRTAATPTPVLDKVDIAVNATPLGMSTADPLPFDPAAIGRPGLVADVIMTPEMTPLLAAASAEGHAVHLGRHMLTEQLSLYREFFQLRSDQSATRERSARAAST</sequence>
<keyword evidence="2" id="KW-0057">Aromatic amino acid biosynthesis</keyword>
<comment type="pathway">
    <text evidence="1">Metabolic intermediate biosynthesis; chorismate biosynthesis; chorismate from D-erythrose 4-phosphate and phosphoenolpyruvate: step 4/7.</text>
</comment>
<reference evidence="4 5" key="1">
    <citation type="submission" date="2019-02" db="EMBL/GenBank/DDBJ databases">
        <title>Genomic Encyclopedia of Type Strains, Phase IV (KMG-IV): sequencing the most valuable type-strain genomes for metagenomic binning, comparative biology and taxonomic classification.</title>
        <authorList>
            <person name="Goeker M."/>
        </authorList>
    </citation>
    <scope>NUCLEOTIDE SEQUENCE [LARGE SCALE GENOMIC DNA]</scope>
    <source>
        <strain evidence="4 5">DSM 101727</strain>
    </source>
</reference>
<keyword evidence="5" id="KW-1185">Reference proteome</keyword>
<dbReference type="GO" id="GO:0009423">
    <property type="term" value="P:chorismate biosynthetic process"/>
    <property type="evidence" value="ECO:0007669"/>
    <property type="project" value="TreeGrafter"/>
</dbReference>
<evidence type="ECO:0000256" key="2">
    <source>
        <dbReference type="ARBA" id="ARBA00023141"/>
    </source>
</evidence>
<dbReference type="Gene3D" id="3.40.50.720">
    <property type="entry name" value="NAD(P)-binding Rossmann-like Domain"/>
    <property type="match status" value="1"/>
</dbReference>
<keyword evidence="2" id="KW-0028">Amino-acid biosynthesis</keyword>
<proteinExistence type="predicted"/>
<dbReference type="SUPFAM" id="SSF51735">
    <property type="entry name" value="NAD(P)-binding Rossmann-fold domains"/>
    <property type="match status" value="1"/>
</dbReference>
<dbReference type="Proteomes" id="UP000294257">
    <property type="component" value="Unassembled WGS sequence"/>
</dbReference>
<evidence type="ECO:0000313" key="4">
    <source>
        <dbReference type="EMBL" id="RZS32168.1"/>
    </source>
</evidence>
<dbReference type="SUPFAM" id="SSF53223">
    <property type="entry name" value="Aminoacid dehydrogenase-like, N-terminal domain"/>
    <property type="match status" value="1"/>
</dbReference>
<dbReference type="PANTHER" id="PTHR21089:SF1">
    <property type="entry name" value="BIFUNCTIONAL 3-DEHYDROQUINATE DEHYDRATASE_SHIKIMATE DEHYDROGENASE, CHLOROPLASTIC"/>
    <property type="match status" value="1"/>
</dbReference>
<gene>
    <name evidence="4" type="ORF">EV193_1138</name>
</gene>
<dbReference type="GO" id="GO:0050661">
    <property type="term" value="F:NADP binding"/>
    <property type="evidence" value="ECO:0007669"/>
    <property type="project" value="TreeGrafter"/>
</dbReference>
<protein>
    <submittedName>
        <fullName evidence="4">Shikimate dehydrogenase</fullName>
    </submittedName>
</protein>